<reference evidence="4 5" key="2">
    <citation type="submission" date="2016-05" db="EMBL/GenBank/DDBJ databases">
        <authorList>
            <person name="Naeem Raeece"/>
        </authorList>
    </citation>
    <scope>NUCLEOTIDE SEQUENCE [LARGE SCALE GENOMIC DNA]</scope>
</reference>
<evidence type="ECO:0000313" key="2">
    <source>
        <dbReference type="EMBL" id="SBT52213.1"/>
    </source>
</evidence>
<dbReference type="Proteomes" id="UP000078555">
    <property type="component" value="Unassembled WGS sequence"/>
</dbReference>
<evidence type="ECO:0000313" key="4">
    <source>
        <dbReference type="Proteomes" id="UP000078550"/>
    </source>
</evidence>
<evidence type="ECO:0000313" key="3">
    <source>
        <dbReference type="EMBL" id="SBT58323.1"/>
    </source>
</evidence>
<accession>A0A1A9AQ59</accession>
<organism evidence="3 4">
    <name type="scientific">Plasmodium ovale wallikeri</name>
    <dbReference type="NCBI Taxonomy" id="864142"/>
    <lineage>
        <taxon>Eukaryota</taxon>
        <taxon>Sar</taxon>
        <taxon>Alveolata</taxon>
        <taxon>Apicomplexa</taxon>
        <taxon>Aconoidasida</taxon>
        <taxon>Haemosporida</taxon>
        <taxon>Plasmodiidae</taxon>
        <taxon>Plasmodium</taxon>
        <taxon>Plasmodium (Plasmodium)</taxon>
    </lineage>
</organism>
<gene>
    <name evidence="2" type="ORF">POVWA1_063330</name>
    <name evidence="3" type="ORF">POVWA2_084310</name>
</gene>
<keyword evidence="5" id="KW-1185">Reference proteome</keyword>
<dbReference type="EMBL" id="FLRD01000284">
    <property type="protein sequence ID" value="SBT52213.1"/>
    <property type="molecule type" value="Genomic_DNA"/>
</dbReference>
<feature type="region of interest" description="Disordered" evidence="1">
    <location>
        <begin position="238"/>
        <end position="281"/>
    </location>
</feature>
<dbReference type="Pfam" id="PF05795">
    <property type="entry name" value="Plasmodium_Vir"/>
    <property type="match status" value="1"/>
</dbReference>
<reference evidence="3" key="1">
    <citation type="submission" date="2016-05" db="EMBL/GenBank/DDBJ databases">
        <authorList>
            <person name="Lavstsen T."/>
            <person name="Jespersen J.S."/>
        </authorList>
    </citation>
    <scope>NUCLEOTIDE SEQUENCE [LARGE SCALE GENOMIC DNA]</scope>
</reference>
<dbReference type="AlphaFoldDB" id="A0A1A9AQ59"/>
<dbReference type="Proteomes" id="UP000078550">
    <property type="component" value="Unassembled WGS sequence"/>
</dbReference>
<evidence type="ECO:0000313" key="5">
    <source>
        <dbReference type="Proteomes" id="UP000078555"/>
    </source>
</evidence>
<feature type="compositionally biased region" description="Polar residues" evidence="1">
    <location>
        <begin position="244"/>
        <end position="255"/>
    </location>
</feature>
<sequence>MKPEYTVSIYSSLNITLLSTFLINYCLSKDPDLRDLPSNIIYYKLDKALKENFYDDSTYWNSYIKNTNVKLSSISDSLVNTFYYVVNMKSFNTFYDERWNYVFFWLGNKLLENSESSIFEKVMSVLQTLRSGRVVTEDKYNDDMFDVDKKHFQDLKKIYDYLQNYTSILTRIGYPDTTCTPAYKDYVTTTFNFYKEEKERCAQNNTDNYCKVFNLFLREYVNEIKELTCTGNTSPEKYEAQDLADSSQERSSTGYGEQGIHLPLSQEGGARGMSHSDGDVSTSLGSTNALSTVFPLLGTASFAFFFLKFTPLGSRLRSSIFRKHIIQSNEEEGAQEILENSYEFAPTNMEDAAHHIAYHSM</sequence>
<dbReference type="InterPro" id="IPR008780">
    <property type="entry name" value="Plasmodium_Vir"/>
</dbReference>
<name>A0A1A9AQ59_PLAOA</name>
<evidence type="ECO:0000256" key="1">
    <source>
        <dbReference type="SAM" id="MobiDB-lite"/>
    </source>
</evidence>
<protein>
    <submittedName>
        <fullName evidence="3">PIR Superfamily Protein</fullName>
    </submittedName>
</protein>
<dbReference type="EMBL" id="FLRE01002279">
    <property type="protein sequence ID" value="SBT58323.1"/>
    <property type="molecule type" value="Genomic_DNA"/>
</dbReference>
<proteinExistence type="predicted"/>